<dbReference type="EMBL" id="JAYRBN010000091">
    <property type="protein sequence ID" value="KAL2730600.1"/>
    <property type="molecule type" value="Genomic_DNA"/>
</dbReference>
<comment type="caution">
    <text evidence="2">The sequence shown here is derived from an EMBL/GenBank/DDBJ whole genome shotgun (WGS) entry which is preliminary data.</text>
</comment>
<keyword evidence="3" id="KW-1185">Reference proteome</keyword>
<feature type="compositionally biased region" description="Acidic residues" evidence="1">
    <location>
        <begin position="26"/>
        <end position="43"/>
    </location>
</feature>
<evidence type="ECO:0000256" key="1">
    <source>
        <dbReference type="SAM" id="MobiDB-lite"/>
    </source>
</evidence>
<proteinExistence type="predicted"/>
<gene>
    <name evidence="2" type="ORF">V1477_016411</name>
</gene>
<protein>
    <submittedName>
        <fullName evidence="2">Uncharacterized protein</fullName>
    </submittedName>
</protein>
<feature type="region of interest" description="Disordered" evidence="1">
    <location>
        <begin position="217"/>
        <end position="237"/>
    </location>
</feature>
<reference evidence="2 3" key="1">
    <citation type="journal article" date="2024" name="Ann. Entomol. Soc. Am.">
        <title>Genomic analyses of the southern and eastern yellowjacket wasps (Hymenoptera: Vespidae) reveal evolutionary signatures of social life.</title>
        <authorList>
            <person name="Catto M.A."/>
            <person name="Caine P.B."/>
            <person name="Orr S.E."/>
            <person name="Hunt B.G."/>
            <person name="Goodisman M.A.D."/>
        </authorList>
    </citation>
    <scope>NUCLEOTIDE SEQUENCE [LARGE SCALE GENOMIC DNA]</scope>
    <source>
        <strain evidence="2">232</strain>
        <tissue evidence="2">Head and thorax</tissue>
    </source>
</reference>
<evidence type="ECO:0000313" key="3">
    <source>
        <dbReference type="Proteomes" id="UP001607303"/>
    </source>
</evidence>
<sequence length="263" mass="28593">MTGTFPNISNAGLLIKLFDDNENDDDDYDYDYDHDDDDDDNNDDSDRIRIADRKYRQREDKRSGYGGCFDPIRDFDNTGIHHIDTLAICSMTGTTWTIELSNIHGTVIEQKGRTADSENNTGNKGEKRLLRASPQARDANQNALTLYTSEREPRRFGLLRNEFYLLSANRSVGGTERKGATLLPAVLVAVDGSPPSLGKRTDDVELRVGVTDVEVGSISNSCSSSSSNSGSGSSGGGGLVGLPCPGLAWSHPHKPVATHPTPF</sequence>
<organism evidence="2 3">
    <name type="scientific">Vespula maculifrons</name>
    <name type="common">Eastern yellow jacket</name>
    <name type="synonym">Wasp</name>
    <dbReference type="NCBI Taxonomy" id="7453"/>
    <lineage>
        <taxon>Eukaryota</taxon>
        <taxon>Metazoa</taxon>
        <taxon>Ecdysozoa</taxon>
        <taxon>Arthropoda</taxon>
        <taxon>Hexapoda</taxon>
        <taxon>Insecta</taxon>
        <taxon>Pterygota</taxon>
        <taxon>Neoptera</taxon>
        <taxon>Endopterygota</taxon>
        <taxon>Hymenoptera</taxon>
        <taxon>Apocrita</taxon>
        <taxon>Aculeata</taxon>
        <taxon>Vespoidea</taxon>
        <taxon>Vespidae</taxon>
        <taxon>Vespinae</taxon>
        <taxon>Vespula</taxon>
    </lineage>
</organism>
<feature type="compositionally biased region" description="Low complexity" evidence="1">
    <location>
        <begin position="217"/>
        <end position="231"/>
    </location>
</feature>
<dbReference type="Proteomes" id="UP001607303">
    <property type="component" value="Unassembled WGS sequence"/>
</dbReference>
<feature type="compositionally biased region" description="Basic and acidic residues" evidence="1">
    <location>
        <begin position="44"/>
        <end position="56"/>
    </location>
</feature>
<evidence type="ECO:0000313" key="2">
    <source>
        <dbReference type="EMBL" id="KAL2730600.1"/>
    </source>
</evidence>
<name>A0ABD2BD40_VESMC</name>
<accession>A0ABD2BD40</accession>
<dbReference type="AlphaFoldDB" id="A0ABD2BD40"/>
<feature type="region of interest" description="Disordered" evidence="1">
    <location>
        <begin position="26"/>
        <end position="56"/>
    </location>
</feature>